<dbReference type="EMBL" id="OY731406">
    <property type="protein sequence ID" value="CAJ1974577.1"/>
    <property type="molecule type" value="Genomic_DNA"/>
</dbReference>
<reference evidence="2" key="1">
    <citation type="submission" date="2023-10" db="EMBL/GenBank/DDBJ databases">
        <authorList>
            <person name="Domelevo Entfellner J.-B."/>
        </authorList>
    </citation>
    <scope>NUCLEOTIDE SEQUENCE</scope>
</reference>
<evidence type="ECO:0000313" key="3">
    <source>
        <dbReference type="Proteomes" id="UP001189624"/>
    </source>
</evidence>
<protein>
    <submittedName>
        <fullName evidence="2">Uncharacterized protein</fullName>
    </submittedName>
</protein>
<dbReference type="Proteomes" id="UP001189624">
    <property type="component" value="Chromosome 9"/>
</dbReference>
<evidence type="ECO:0000256" key="1">
    <source>
        <dbReference type="SAM" id="MobiDB-lite"/>
    </source>
</evidence>
<keyword evidence="3" id="KW-1185">Reference proteome</keyword>
<evidence type="ECO:0000313" key="2">
    <source>
        <dbReference type="EMBL" id="CAJ1974577.1"/>
    </source>
</evidence>
<name>A0AA86SX83_9FABA</name>
<organism evidence="2 3">
    <name type="scientific">Sphenostylis stenocarpa</name>
    <dbReference type="NCBI Taxonomy" id="92480"/>
    <lineage>
        <taxon>Eukaryota</taxon>
        <taxon>Viridiplantae</taxon>
        <taxon>Streptophyta</taxon>
        <taxon>Embryophyta</taxon>
        <taxon>Tracheophyta</taxon>
        <taxon>Spermatophyta</taxon>
        <taxon>Magnoliopsida</taxon>
        <taxon>eudicotyledons</taxon>
        <taxon>Gunneridae</taxon>
        <taxon>Pentapetalae</taxon>
        <taxon>rosids</taxon>
        <taxon>fabids</taxon>
        <taxon>Fabales</taxon>
        <taxon>Fabaceae</taxon>
        <taxon>Papilionoideae</taxon>
        <taxon>50 kb inversion clade</taxon>
        <taxon>NPAAA clade</taxon>
        <taxon>indigoferoid/millettioid clade</taxon>
        <taxon>Phaseoleae</taxon>
        <taxon>Sphenostylis</taxon>
    </lineage>
</organism>
<gene>
    <name evidence="2" type="ORF">AYBTSS11_LOCUS26657</name>
</gene>
<proteinExistence type="predicted"/>
<dbReference type="Gramene" id="rna-AYBTSS11_LOCUS26657">
    <property type="protein sequence ID" value="CAJ1974577.1"/>
    <property type="gene ID" value="gene-AYBTSS11_LOCUS26657"/>
</dbReference>
<feature type="region of interest" description="Disordered" evidence="1">
    <location>
        <begin position="83"/>
        <end position="114"/>
    </location>
</feature>
<dbReference type="AlphaFoldDB" id="A0AA86SX83"/>
<sequence>MDLRVVSCTDLWIQEITIVLQQSQTELLMFERVANKGKHCYLSALASVHSMTYSVCVEVAVDLSEYISSYVWQQQISNRQRNEISGSINAGKTEDERLLDSTQNQKPRDKPDEPLVTDIYADVPWKTYNLSTPSAWFKQLD</sequence>
<accession>A0AA86SX83</accession>